<keyword evidence="3" id="KW-0378">Hydrolase</keyword>
<dbReference type="AlphaFoldDB" id="A0A8H5G4Q1"/>
<keyword evidence="2" id="KW-0479">Metal-binding</keyword>
<keyword evidence="4" id="KW-0862">Zinc</keyword>
<dbReference type="Gene3D" id="3.20.20.140">
    <property type="entry name" value="Metal-dependent hydrolases"/>
    <property type="match status" value="1"/>
</dbReference>
<protein>
    <recommendedName>
        <fullName evidence="5">Amidohydrolase-related domain-containing protein</fullName>
    </recommendedName>
</protein>
<dbReference type="InterPro" id="IPR006680">
    <property type="entry name" value="Amidohydro-rel"/>
</dbReference>
<evidence type="ECO:0000259" key="5">
    <source>
        <dbReference type="Pfam" id="PF01979"/>
    </source>
</evidence>
<accession>A0A8H5G4Q1</accession>
<keyword evidence="7" id="KW-1185">Reference proteome</keyword>
<dbReference type="OrthoDB" id="194468at2759"/>
<dbReference type="GO" id="GO:0046098">
    <property type="term" value="P:guanine metabolic process"/>
    <property type="evidence" value="ECO:0007669"/>
    <property type="project" value="TreeGrafter"/>
</dbReference>
<dbReference type="Proteomes" id="UP000559027">
    <property type="component" value="Unassembled WGS sequence"/>
</dbReference>
<evidence type="ECO:0000313" key="7">
    <source>
        <dbReference type="Proteomes" id="UP000559027"/>
    </source>
</evidence>
<dbReference type="Pfam" id="PF01979">
    <property type="entry name" value="Amidohydro_1"/>
    <property type="match status" value="2"/>
</dbReference>
<organism evidence="6 7">
    <name type="scientific">Leucocoprinus leucothites</name>
    <dbReference type="NCBI Taxonomy" id="201217"/>
    <lineage>
        <taxon>Eukaryota</taxon>
        <taxon>Fungi</taxon>
        <taxon>Dikarya</taxon>
        <taxon>Basidiomycota</taxon>
        <taxon>Agaricomycotina</taxon>
        <taxon>Agaricomycetes</taxon>
        <taxon>Agaricomycetidae</taxon>
        <taxon>Agaricales</taxon>
        <taxon>Agaricineae</taxon>
        <taxon>Agaricaceae</taxon>
        <taxon>Leucocoprinus</taxon>
    </lineage>
</organism>
<comment type="caution">
    <text evidence="6">The sequence shown here is derived from an EMBL/GenBank/DDBJ whole genome shotgun (WGS) entry which is preliminary data.</text>
</comment>
<dbReference type="InterPro" id="IPR032466">
    <property type="entry name" value="Metal_Hydrolase"/>
</dbReference>
<dbReference type="EMBL" id="JAACJO010000005">
    <property type="protein sequence ID" value="KAF5358171.1"/>
    <property type="molecule type" value="Genomic_DNA"/>
</dbReference>
<name>A0A8H5G4Q1_9AGAR</name>
<dbReference type="InterPro" id="IPR011059">
    <property type="entry name" value="Metal-dep_hydrolase_composite"/>
</dbReference>
<dbReference type="InterPro" id="IPR051607">
    <property type="entry name" value="Metallo-dep_hydrolases"/>
</dbReference>
<evidence type="ECO:0000256" key="1">
    <source>
        <dbReference type="ARBA" id="ARBA00001947"/>
    </source>
</evidence>
<reference evidence="6 7" key="1">
    <citation type="journal article" date="2020" name="ISME J.">
        <title>Uncovering the hidden diversity of litter-decomposition mechanisms in mushroom-forming fungi.</title>
        <authorList>
            <person name="Floudas D."/>
            <person name="Bentzer J."/>
            <person name="Ahren D."/>
            <person name="Johansson T."/>
            <person name="Persson P."/>
            <person name="Tunlid A."/>
        </authorList>
    </citation>
    <scope>NUCLEOTIDE SEQUENCE [LARGE SCALE GENOMIC DNA]</scope>
    <source>
        <strain evidence="6 7">CBS 146.42</strain>
    </source>
</reference>
<proteinExistence type="predicted"/>
<dbReference type="GO" id="GO:0008892">
    <property type="term" value="F:guanine deaminase activity"/>
    <property type="evidence" value="ECO:0007669"/>
    <property type="project" value="TreeGrafter"/>
</dbReference>
<dbReference type="PANTHER" id="PTHR11271">
    <property type="entry name" value="GUANINE DEAMINASE"/>
    <property type="match status" value="1"/>
</dbReference>
<dbReference type="SUPFAM" id="SSF51338">
    <property type="entry name" value="Composite domain of metallo-dependent hydrolases"/>
    <property type="match status" value="1"/>
</dbReference>
<evidence type="ECO:0000256" key="3">
    <source>
        <dbReference type="ARBA" id="ARBA00022801"/>
    </source>
</evidence>
<gene>
    <name evidence="6" type="ORF">D9756_001342</name>
</gene>
<dbReference type="SUPFAM" id="SSF51556">
    <property type="entry name" value="Metallo-dependent hydrolases"/>
    <property type="match status" value="1"/>
</dbReference>
<evidence type="ECO:0000256" key="2">
    <source>
        <dbReference type="ARBA" id="ARBA00022723"/>
    </source>
</evidence>
<evidence type="ECO:0000313" key="6">
    <source>
        <dbReference type="EMBL" id="KAF5358171.1"/>
    </source>
</evidence>
<dbReference type="Gene3D" id="2.30.40.10">
    <property type="entry name" value="Urease, subunit C, domain 1"/>
    <property type="match status" value="1"/>
</dbReference>
<evidence type="ECO:0000256" key="4">
    <source>
        <dbReference type="ARBA" id="ARBA00022833"/>
    </source>
</evidence>
<dbReference type="GO" id="GO:0005829">
    <property type="term" value="C:cytosol"/>
    <property type="evidence" value="ECO:0007669"/>
    <property type="project" value="TreeGrafter"/>
</dbReference>
<dbReference type="GO" id="GO:0008270">
    <property type="term" value="F:zinc ion binding"/>
    <property type="evidence" value="ECO:0007669"/>
    <property type="project" value="TreeGrafter"/>
</dbReference>
<comment type="cofactor">
    <cofactor evidence="1">
        <name>Zn(2+)</name>
        <dbReference type="ChEBI" id="CHEBI:29105"/>
    </cofactor>
</comment>
<sequence>MSGSVAIIYGSVVTPVDPRTWKALPRCLMAVGSTGNIDWMLDHVEENKLAEALSQKGYVTGQVVYLKDGEFIIPGFIDTHTHAAQFPNLGKGGQYELLDWLQNVTFPKEAEFADLDFAKEAYYDVVRRSLDCGTTTSCYYATLHLDATKILADATSRLGQRAFIGKCNMDRKGQSPEYYVEESAEKSLEDTSSLISYIRSLPPISSHASIGTAPEPLVQPILTPRFAISCTSECLNGIRDLADRHYRQRRHPNEPRIRIQTHISENRGEVDYTLQLYPDAHSYAHVYDMHGLLGDTTVLAHAIHLTDDEIRLIKERNAGISHCPTSNFNLRSGVAPVGRYLDEGLKVGLGTDVSGGYSTSMLNAIQNASIASKVISMKIPPPSVPQEIPHPEAAVTTKQLVSPPVTPPSELAESNARFANRQLPIQTLFYLATLGGANVCSLSEKIGSFSPGKSFDALVVNVLDERGAIGVWGKEAKLDGDLEAKRRKLEENLERFLFCGDDRNIQKVYVQGCLVGGRAFGK</sequence>
<feature type="domain" description="Amidohydrolase-related" evidence="5">
    <location>
        <begin position="420"/>
        <end position="514"/>
    </location>
</feature>
<dbReference type="PANTHER" id="PTHR11271:SF6">
    <property type="entry name" value="GUANINE DEAMINASE"/>
    <property type="match status" value="1"/>
</dbReference>
<feature type="domain" description="Amidohydrolase-related" evidence="5">
    <location>
        <begin position="71"/>
        <end position="370"/>
    </location>
</feature>